<evidence type="ECO:0008006" key="11">
    <source>
        <dbReference type="Google" id="ProtNLM"/>
    </source>
</evidence>
<reference evidence="9 10" key="2">
    <citation type="journal article" date="2007" name="PLoS Biol.">
        <title>Principles of genome evolution in the Drosophila melanogaster species group.</title>
        <authorList>
            <person name="Ranz J.M."/>
            <person name="Maurin D."/>
            <person name="Chan Y.S."/>
            <person name="von Grotthuss M."/>
            <person name="Hillier L.W."/>
            <person name="Roote J."/>
            <person name="Ashburner M."/>
            <person name="Bergman C.M."/>
        </authorList>
    </citation>
    <scope>NUCLEOTIDE SEQUENCE [LARGE SCALE GENOMIC DNA]</scope>
    <source>
        <strain evidence="10">Tai18E2 / Tucson 14021-0261.01</strain>
    </source>
</reference>
<dbReference type="PANTHER" id="PTHR22730">
    <property type="entry name" value="PROMININ PROM PROTEIN"/>
    <property type="match status" value="1"/>
</dbReference>
<dbReference type="eggNOG" id="KOG4331">
    <property type="taxonomic scope" value="Eukaryota"/>
</dbReference>
<proteinExistence type="inferred from homology"/>
<feature type="transmembrane region" description="Helical" evidence="8">
    <location>
        <begin position="438"/>
        <end position="464"/>
    </location>
</feature>
<evidence type="ECO:0000313" key="10">
    <source>
        <dbReference type="Proteomes" id="UP000002282"/>
    </source>
</evidence>
<dbReference type="EMBL" id="CM000159">
    <property type="protein sequence ID" value="EDW93858.2"/>
    <property type="molecule type" value="Genomic_DNA"/>
</dbReference>
<dbReference type="HOGENOM" id="CLU_008293_1_0_1"/>
<evidence type="ECO:0000256" key="2">
    <source>
        <dbReference type="ARBA" id="ARBA00006058"/>
    </source>
</evidence>
<feature type="transmembrane region" description="Helical" evidence="8">
    <location>
        <begin position="115"/>
        <end position="136"/>
    </location>
</feature>
<keyword evidence="5 8" id="KW-0472">Membrane</keyword>
<protein>
    <recommendedName>
        <fullName evidence="11">Prominin-like protein</fullName>
    </recommendedName>
</protein>
<comment type="similarity">
    <text evidence="2">Belongs to the prominin family.</text>
</comment>
<keyword evidence="3 8" id="KW-0812">Transmembrane</keyword>
<dbReference type="PANTHER" id="PTHR22730:SF1">
    <property type="entry name" value="PROMININ-LIKE PROTEIN"/>
    <property type="match status" value="1"/>
</dbReference>
<feature type="transmembrane region" description="Helical" evidence="8">
    <location>
        <begin position="470"/>
        <end position="497"/>
    </location>
</feature>
<keyword evidence="6" id="KW-0325">Glycoprotein</keyword>
<gene>
    <name evidence="9" type="primary">Dyak\GE21670</name>
    <name evidence="9" type="synonym">dyak_GLEANR_5413</name>
    <name evidence="9" type="synonym">GE21670</name>
    <name evidence="9" type="ORF">Dyak_GE21670</name>
</gene>
<keyword evidence="4 8" id="KW-1133">Transmembrane helix</keyword>
<feature type="transmembrane region" description="Helical" evidence="8">
    <location>
        <begin position="787"/>
        <end position="808"/>
    </location>
</feature>
<evidence type="ECO:0000256" key="8">
    <source>
        <dbReference type="SAM" id="Phobius"/>
    </source>
</evidence>
<evidence type="ECO:0000256" key="7">
    <source>
        <dbReference type="SAM" id="MobiDB-lite"/>
    </source>
</evidence>
<keyword evidence="10" id="KW-1185">Reference proteome</keyword>
<feature type="compositionally biased region" description="Low complexity" evidence="7">
    <location>
        <begin position="1112"/>
        <end position="1132"/>
    </location>
</feature>
<dbReference type="Proteomes" id="UP000002282">
    <property type="component" value="Chromosome 3L"/>
</dbReference>
<evidence type="ECO:0000256" key="1">
    <source>
        <dbReference type="ARBA" id="ARBA00004141"/>
    </source>
</evidence>
<comment type="subcellular location">
    <subcellularLocation>
        <location evidence="1">Membrane</location>
        <topology evidence="1">Multi-pass membrane protein</topology>
    </subcellularLocation>
</comment>
<evidence type="ECO:0000256" key="4">
    <source>
        <dbReference type="ARBA" id="ARBA00022989"/>
    </source>
</evidence>
<evidence type="ECO:0000256" key="3">
    <source>
        <dbReference type="ARBA" id="ARBA00022692"/>
    </source>
</evidence>
<dbReference type="KEGG" id="dya:Dyak_GE21670"/>
<organism evidence="9 10">
    <name type="scientific">Drosophila yakuba</name>
    <name type="common">Fruit fly</name>
    <dbReference type="NCBI Taxonomy" id="7245"/>
    <lineage>
        <taxon>Eukaryota</taxon>
        <taxon>Metazoa</taxon>
        <taxon>Ecdysozoa</taxon>
        <taxon>Arthropoda</taxon>
        <taxon>Hexapoda</taxon>
        <taxon>Insecta</taxon>
        <taxon>Pterygota</taxon>
        <taxon>Neoptera</taxon>
        <taxon>Endopterygota</taxon>
        <taxon>Diptera</taxon>
        <taxon>Brachycera</taxon>
        <taxon>Muscomorpha</taxon>
        <taxon>Ephydroidea</taxon>
        <taxon>Drosophilidae</taxon>
        <taxon>Drosophila</taxon>
        <taxon>Sophophora</taxon>
    </lineage>
</organism>
<evidence type="ECO:0000256" key="6">
    <source>
        <dbReference type="ARBA" id="ARBA00023180"/>
    </source>
</evidence>
<accession>B4PCV4</accession>
<dbReference type="OrthoDB" id="6229420at2759"/>
<evidence type="ECO:0000313" key="9">
    <source>
        <dbReference type="EMBL" id="EDW93858.2"/>
    </source>
</evidence>
<sequence>MKLKVFLWQLWYSPFWIVALQLYIVKSQTSSSMRKFSIQNRYVEPESRSNDNQNDGDADSWRPITYLPHVFTGFVVSDSENVPHGYISQDGNDIGYKVKDDDWREYLASQTGLKILVLLLVLLFLLMPIFGLFYALCCARCKNTQRSSKGMRYCCGILLALLALLMLLFLIFAILAATQLHKNLKHLKAIGCHAGNSSKSNEDYIYQRASDRMHQQHIINYDRIVKRIQSALNREPTISNPNREPEVLAKAIERLSVVLHNMPRITPVVQRIQNELLNARRLATQFRDALRGVKRDLMVLLTFQCKQRECQDFYRANEIMMLDMGCLHYDSLPDFESLLASVQEVIDSKFVSYPILAVKQLRQVSRVMKDRMSGVLDSIKEDLNKGAKELNKRYGASLKVLHRVVEEMKKDMPVVVKSNAGSGSTPAAALRRKLGSWWFGYTLAFIVLLMLVPLILLLGLLIALSSPKVASWLLCAVLVVLFILFSIGIILVLFYLLHGALLYHAFCSKKAPQPVENKSINPNEFLPENVTTFRSMPMLRTSDILQSCVRNESLYNVLGLKEIYNPDGLRDDVMEDVAKSLEKIENTEWPDGLKDIHPEAEEAAKQLLSGNISAYDIKDYTRHICRQLVPEPKPGPLNVLTRKLESLAIKMKPGVALKNQATYLRAYQKHLGAPLQTIVQRLINRLKQMDRLFSGGYGSFTRYLQHLLDKIKLGDDFLRRDNKKLSDGVARNISKLVKSGLNDYVRMVDGPTKVNMDSCEPLTREEDAAMVEYADLCNRIVKPMNAIWFWLLLFSLLLLPAICCTHFLRCRLKSLKNYSEASFGGSNFVPPGLLPMALPQCECYKYLPVSTESNVDYLEGRDDYYYVDQFLCWEVLFWPMHNILPNSLSWTENVTTLSMLNESQKMVDGSIGCCSIDWLMQLQQSSCPLVRLLILGLLALPVYNAILIVVGWRLHHSASSSADRLVLDIQRTRPVKRRAPSPPPPPRPPPRLRRNKVPKTSSSSLILWYPKAHLSPRNPFDEEEQYKNLRENLKMVLGGLQRTPLPLPPPQPIFIPPLVEPLTPPESLTPTESPRKSNQKPRSKLLSGIIKHLGMSSIRKIWKTHASRKKSTTSANSSLSNSSVGSSSFYVY</sequence>
<feature type="compositionally biased region" description="Pro residues" evidence="7">
    <location>
        <begin position="980"/>
        <end position="989"/>
    </location>
</feature>
<feature type="region of interest" description="Disordered" evidence="7">
    <location>
        <begin position="1109"/>
        <end position="1132"/>
    </location>
</feature>
<feature type="transmembrane region" description="Helical" evidence="8">
    <location>
        <begin position="156"/>
        <end position="178"/>
    </location>
</feature>
<dbReference type="GO" id="GO:0016020">
    <property type="term" value="C:membrane"/>
    <property type="evidence" value="ECO:0007669"/>
    <property type="project" value="UniProtKB-SubCell"/>
</dbReference>
<feature type="transmembrane region" description="Helical" evidence="8">
    <location>
        <begin position="6"/>
        <end position="25"/>
    </location>
</feature>
<reference evidence="9 10" key="1">
    <citation type="journal article" date="2007" name="Nature">
        <title>Evolution of genes and genomes on the Drosophila phylogeny.</title>
        <authorList>
            <consortium name="Drosophila 12 Genomes Consortium"/>
            <person name="Clark A.G."/>
            <person name="Eisen M.B."/>
            <person name="Smith D.R."/>
            <person name="Bergman C.M."/>
            <person name="Oliver B."/>
            <person name="Markow T.A."/>
            <person name="Kaufman T.C."/>
            <person name="Kellis M."/>
            <person name="Gelbart W."/>
            <person name="Iyer V.N."/>
            <person name="Pollard D.A."/>
            <person name="Sackton T.B."/>
            <person name="Larracuente A.M."/>
            <person name="Singh N.D."/>
            <person name="Abad J.P."/>
            <person name="Abt D.N."/>
            <person name="Adryan B."/>
            <person name="Aguade M."/>
            <person name="Akashi H."/>
            <person name="Anderson W.W."/>
            <person name="Aquadro C.F."/>
            <person name="Ardell D.H."/>
            <person name="Arguello R."/>
            <person name="Artieri C.G."/>
            <person name="Barbash D.A."/>
            <person name="Barker D."/>
            <person name="Barsanti P."/>
            <person name="Batterham P."/>
            <person name="Batzoglou S."/>
            <person name="Begun D."/>
            <person name="Bhutkar A."/>
            <person name="Blanco E."/>
            <person name="Bosak S.A."/>
            <person name="Bradley R.K."/>
            <person name="Brand A.D."/>
            <person name="Brent M.R."/>
            <person name="Brooks A.N."/>
            <person name="Brown R.H."/>
            <person name="Butlin R.K."/>
            <person name="Caggese C."/>
            <person name="Calvi B.R."/>
            <person name="Bernardo de Carvalho A."/>
            <person name="Caspi A."/>
            <person name="Castrezana S."/>
            <person name="Celniker S.E."/>
            <person name="Chang J.L."/>
            <person name="Chapple C."/>
            <person name="Chatterji S."/>
            <person name="Chinwalla A."/>
            <person name="Civetta A."/>
            <person name="Clifton S.W."/>
            <person name="Comeron J.M."/>
            <person name="Costello J.C."/>
            <person name="Coyne J.A."/>
            <person name="Daub J."/>
            <person name="David R.G."/>
            <person name="Delcher A.L."/>
            <person name="Delehaunty K."/>
            <person name="Do C.B."/>
            <person name="Ebling H."/>
            <person name="Edwards K."/>
            <person name="Eickbush T."/>
            <person name="Evans J.D."/>
            <person name="Filipski A."/>
            <person name="Findeiss S."/>
            <person name="Freyhult E."/>
            <person name="Fulton L."/>
            <person name="Fulton R."/>
            <person name="Garcia A.C."/>
            <person name="Gardiner A."/>
            <person name="Garfield D.A."/>
            <person name="Garvin B.E."/>
            <person name="Gibson G."/>
            <person name="Gilbert D."/>
            <person name="Gnerre S."/>
            <person name="Godfrey J."/>
            <person name="Good R."/>
            <person name="Gotea V."/>
            <person name="Gravely B."/>
            <person name="Greenberg A.J."/>
            <person name="Griffiths-Jones S."/>
            <person name="Gross S."/>
            <person name="Guigo R."/>
            <person name="Gustafson E.A."/>
            <person name="Haerty W."/>
            <person name="Hahn M.W."/>
            <person name="Halligan D.L."/>
            <person name="Halpern A.L."/>
            <person name="Halter G.M."/>
            <person name="Han M.V."/>
            <person name="Heger A."/>
            <person name="Hillier L."/>
            <person name="Hinrichs A.S."/>
            <person name="Holmes I."/>
            <person name="Hoskins R.A."/>
            <person name="Hubisz M.J."/>
            <person name="Hultmark D."/>
            <person name="Huntley M.A."/>
            <person name="Jaffe D.B."/>
            <person name="Jagadeeshan S."/>
            <person name="Jeck W.R."/>
            <person name="Johnson J."/>
            <person name="Jones C.D."/>
            <person name="Jordan W.C."/>
            <person name="Karpen G.H."/>
            <person name="Kataoka E."/>
            <person name="Keightley P.D."/>
            <person name="Kheradpour P."/>
            <person name="Kirkness E.F."/>
            <person name="Koerich L.B."/>
            <person name="Kristiansen K."/>
            <person name="Kudrna D."/>
            <person name="Kulathinal R.J."/>
            <person name="Kumar S."/>
            <person name="Kwok R."/>
            <person name="Lander E."/>
            <person name="Langley C.H."/>
            <person name="Lapoint R."/>
            <person name="Lazzaro B.P."/>
            <person name="Lee S.J."/>
            <person name="Levesque L."/>
            <person name="Li R."/>
            <person name="Lin C.F."/>
            <person name="Lin M.F."/>
            <person name="Lindblad-Toh K."/>
            <person name="Llopart A."/>
            <person name="Long M."/>
            <person name="Low L."/>
            <person name="Lozovsky E."/>
            <person name="Lu J."/>
            <person name="Luo M."/>
            <person name="Machado C.A."/>
            <person name="Makalowski W."/>
            <person name="Marzo M."/>
            <person name="Matsuda M."/>
            <person name="Matzkin L."/>
            <person name="McAllister B."/>
            <person name="McBride C.S."/>
            <person name="McKernan B."/>
            <person name="McKernan K."/>
            <person name="Mendez-Lago M."/>
            <person name="Minx P."/>
            <person name="Mollenhauer M.U."/>
            <person name="Montooth K."/>
            <person name="Mount S.M."/>
            <person name="Mu X."/>
            <person name="Myers E."/>
            <person name="Negre B."/>
            <person name="Newfeld S."/>
            <person name="Nielsen R."/>
            <person name="Noor M.A."/>
            <person name="O'Grady P."/>
            <person name="Pachter L."/>
            <person name="Papaceit M."/>
            <person name="Parisi M.J."/>
            <person name="Parisi M."/>
            <person name="Parts L."/>
            <person name="Pedersen J.S."/>
            <person name="Pesole G."/>
            <person name="Phillippy A.M."/>
            <person name="Ponting C.P."/>
            <person name="Pop M."/>
            <person name="Porcelli D."/>
            <person name="Powell J.R."/>
            <person name="Prohaska S."/>
            <person name="Pruitt K."/>
            <person name="Puig M."/>
            <person name="Quesneville H."/>
            <person name="Ram K.R."/>
            <person name="Rand D."/>
            <person name="Rasmussen M.D."/>
            <person name="Reed L.K."/>
            <person name="Reenan R."/>
            <person name="Reily A."/>
            <person name="Remington K.A."/>
            <person name="Rieger T.T."/>
            <person name="Ritchie M.G."/>
            <person name="Robin C."/>
            <person name="Rogers Y.H."/>
            <person name="Rohde C."/>
            <person name="Rozas J."/>
            <person name="Rubenfield M.J."/>
            <person name="Ruiz A."/>
            <person name="Russo S."/>
            <person name="Salzberg S.L."/>
            <person name="Sanchez-Gracia A."/>
            <person name="Saranga D.J."/>
            <person name="Sato H."/>
            <person name="Schaeffer S.W."/>
            <person name="Schatz M.C."/>
            <person name="Schlenke T."/>
            <person name="Schwartz R."/>
            <person name="Segarra C."/>
            <person name="Singh R.S."/>
            <person name="Sirot L."/>
            <person name="Sirota M."/>
            <person name="Sisneros N.B."/>
            <person name="Smith C.D."/>
            <person name="Smith T.F."/>
            <person name="Spieth J."/>
            <person name="Stage D.E."/>
            <person name="Stark A."/>
            <person name="Stephan W."/>
            <person name="Strausberg R.L."/>
            <person name="Strempel S."/>
            <person name="Sturgill D."/>
            <person name="Sutton G."/>
            <person name="Sutton G.G."/>
            <person name="Tao W."/>
            <person name="Teichmann S."/>
            <person name="Tobari Y.N."/>
            <person name="Tomimura Y."/>
            <person name="Tsolas J.M."/>
            <person name="Valente V.L."/>
            <person name="Venter E."/>
            <person name="Venter J.C."/>
            <person name="Vicario S."/>
            <person name="Vieira F.G."/>
            <person name="Vilella A.J."/>
            <person name="Villasante A."/>
            <person name="Walenz B."/>
            <person name="Wang J."/>
            <person name="Wasserman M."/>
            <person name="Watts T."/>
            <person name="Wilson D."/>
            <person name="Wilson R.K."/>
            <person name="Wing R.A."/>
            <person name="Wolfner M.F."/>
            <person name="Wong A."/>
            <person name="Wong G.K."/>
            <person name="Wu C.I."/>
            <person name="Wu G."/>
            <person name="Yamamoto D."/>
            <person name="Yang H.P."/>
            <person name="Yang S.P."/>
            <person name="Yorke J.A."/>
            <person name="Yoshida K."/>
            <person name="Zdobnov E."/>
            <person name="Zhang P."/>
            <person name="Zhang Y."/>
            <person name="Zimin A.V."/>
            <person name="Baldwin J."/>
            <person name="Abdouelleil A."/>
            <person name="Abdulkadir J."/>
            <person name="Abebe A."/>
            <person name="Abera B."/>
            <person name="Abreu J."/>
            <person name="Acer S.C."/>
            <person name="Aftuck L."/>
            <person name="Alexander A."/>
            <person name="An P."/>
            <person name="Anderson E."/>
            <person name="Anderson S."/>
            <person name="Arachi H."/>
            <person name="Azer M."/>
            <person name="Bachantsang P."/>
            <person name="Barry A."/>
            <person name="Bayul T."/>
            <person name="Berlin A."/>
            <person name="Bessette D."/>
            <person name="Bloom T."/>
            <person name="Blye J."/>
            <person name="Boguslavskiy L."/>
            <person name="Bonnet C."/>
            <person name="Boukhgalter B."/>
            <person name="Bourzgui I."/>
            <person name="Brown A."/>
            <person name="Cahill P."/>
            <person name="Channer S."/>
            <person name="Cheshatsang Y."/>
            <person name="Chuda L."/>
            <person name="Citroen M."/>
            <person name="Collymore A."/>
            <person name="Cooke P."/>
            <person name="Costello M."/>
            <person name="D'Aco K."/>
            <person name="Daza R."/>
            <person name="De Haan G."/>
            <person name="DeGray S."/>
            <person name="DeMaso C."/>
            <person name="Dhargay N."/>
            <person name="Dooley K."/>
            <person name="Dooley E."/>
            <person name="Doricent M."/>
            <person name="Dorje P."/>
            <person name="Dorjee K."/>
            <person name="Dupes A."/>
            <person name="Elong R."/>
            <person name="Falk J."/>
            <person name="Farina A."/>
            <person name="Faro S."/>
            <person name="Ferguson D."/>
            <person name="Fisher S."/>
            <person name="Foley C.D."/>
            <person name="Franke A."/>
            <person name="Friedrich D."/>
            <person name="Gadbois L."/>
            <person name="Gearin G."/>
            <person name="Gearin C.R."/>
            <person name="Giannoukos G."/>
            <person name="Goode T."/>
            <person name="Graham J."/>
            <person name="Grandbois E."/>
            <person name="Grewal S."/>
            <person name="Gyaltsen K."/>
            <person name="Hafez N."/>
            <person name="Hagos B."/>
            <person name="Hall J."/>
            <person name="Henson C."/>
            <person name="Hollinger A."/>
            <person name="Honan T."/>
            <person name="Huard M.D."/>
            <person name="Hughes L."/>
            <person name="Hurhula B."/>
            <person name="Husby M.E."/>
            <person name="Kamat A."/>
            <person name="Kanga B."/>
            <person name="Kashin S."/>
            <person name="Khazanovich D."/>
            <person name="Kisner P."/>
            <person name="Lance K."/>
            <person name="Lara M."/>
            <person name="Lee W."/>
            <person name="Lennon N."/>
            <person name="Letendre F."/>
            <person name="LeVine R."/>
            <person name="Lipovsky A."/>
            <person name="Liu X."/>
            <person name="Liu J."/>
            <person name="Liu S."/>
            <person name="Lokyitsang T."/>
            <person name="Lokyitsang Y."/>
            <person name="Lubonja R."/>
            <person name="Lui A."/>
            <person name="MacDonald P."/>
            <person name="Magnisalis V."/>
            <person name="Maru K."/>
            <person name="Matthews C."/>
            <person name="McCusker W."/>
            <person name="McDonough S."/>
            <person name="Mehta T."/>
            <person name="Meldrim J."/>
            <person name="Meneus L."/>
            <person name="Mihai O."/>
            <person name="Mihalev A."/>
            <person name="Mihova T."/>
            <person name="Mittelman R."/>
            <person name="Mlenga V."/>
            <person name="Montmayeur A."/>
            <person name="Mulrain L."/>
            <person name="Navidi A."/>
            <person name="Naylor J."/>
            <person name="Negash T."/>
            <person name="Nguyen T."/>
            <person name="Nguyen N."/>
            <person name="Nicol R."/>
            <person name="Norbu C."/>
            <person name="Norbu N."/>
            <person name="Novod N."/>
            <person name="O'Neill B."/>
            <person name="Osman S."/>
            <person name="Markiewicz E."/>
            <person name="Oyono O.L."/>
            <person name="Patti C."/>
            <person name="Phunkhang P."/>
            <person name="Pierre F."/>
            <person name="Priest M."/>
            <person name="Raghuraman S."/>
            <person name="Rege F."/>
            <person name="Reyes R."/>
            <person name="Rise C."/>
            <person name="Rogov P."/>
            <person name="Ross K."/>
            <person name="Ryan E."/>
            <person name="Settipalli S."/>
            <person name="Shea T."/>
            <person name="Sherpa N."/>
            <person name="Shi L."/>
            <person name="Shih D."/>
            <person name="Sparrow T."/>
            <person name="Spaulding J."/>
            <person name="Stalker J."/>
            <person name="Stange-Thomann N."/>
            <person name="Stavropoulos S."/>
            <person name="Stone C."/>
            <person name="Strader C."/>
            <person name="Tesfaye S."/>
            <person name="Thomson T."/>
            <person name="Thoulutsang Y."/>
            <person name="Thoulutsang D."/>
            <person name="Topham K."/>
            <person name="Topping I."/>
            <person name="Tsamla T."/>
            <person name="Vassiliev H."/>
            <person name="Vo A."/>
            <person name="Wangchuk T."/>
            <person name="Wangdi T."/>
            <person name="Weiand M."/>
            <person name="Wilkinson J."/>
            <person name="Wilson A."/>
            <person name="Yadav S."/>
            <person name="Young G."/>
            <person name="Yu Q."/>
            <person name="Zembek L."/>
            <person name="Zhong D."/>
            <person name="Zimmer A."/>
            <person name="Zwirko Z."/>
            <person name="Jaffe D.B."/>
            <person name="Alvarez P."/>
            <person name="Brockman W."/>
            <person name="Butler J."/>
            <person name="Chin C."/>
            <person name="Gnerre S."/>
            <person name="Grabherr M."/>
            <person name="Kleber M."/>
            <person name="Mauceli E."/>
            <person name="MacCallum I."/>
        </authorList>
    </citation>
    <scope>NUCLEOTIDE SEQUENCE [LARGE SCALE GENOMIC DNA]</scope>
    <source>
        <strain evidence="10">Tai18E2 / Tucson 14021-0261.01</strain>
    </source>
</reference>
<feature type="region of interest" description="Disordered" evidence="7">
    <location>
        <begin position="972"/>
        <end position="1003"/>
    </location>
</feature>
<dbReference type="AlphaFoldDB" id="B4PCV4"/>
<name>B4PCV4_DROYA</name>
<feature type="region of interest" description="Disordered" evidence="7">
    <location>
        <begin position="1056"/>
        <end position="1083"/>
    </location>
</feature>
<dbReference type="Pfam" id="PF05478">
    <property type="entry name" value="Prominin"/>
    <property type="match status" value="1"/>
</dbReference>
<feature type="transmembrane region" description="Helical" evidence="8">
    <location>
        <begin position="929"/>
        <end position="954"/>
    </location>
</feature>
<evidence type="ECO:0000256" key="5">
    <source>
        <dbReference type="ARBA" id="ARBA00023136"/>
    </source>
</evidence>
<dbReference type="InterPro" id="IPR008795">
    <property type="entry name" value="Prominin"/>
</dbReference>